<evidence type="ECO:0000256" key="1">
    <source>
        <dbReference type="SAM" id="Phobius"/>
    </source>
</evidence>
<keyword evidence="4" id="KW-1185">Reference proteome</keyword>
<feature type="transmembrane region" description="Helical" evidence="1">
    <location>
        <begin position="12"/>
        <end position="34"/>
    </location>
</feature>
<reference evidence="3 4" key="1">
    <citation type="submission" date="2024-02" db="EMBL/GenBank/DDBJ databases">
        <title>New especies of Spiribacter isolated from saline water.</title>
        <authorList>
            <person name="Leon M.J."/>
            <person name="De La Haba R."/>
            <person name="Sanchez-Porro C."/>
            <person name="Ventosa A."/>
        </authorList>
    </citation>
    <scope>NUCLEOTIDE SEQUENCE [LARGE SCALE GENOMIC DNA]</scope>
    <source>
        <strain evidence="4">ag22IC6-390</strain>
    </source>
</reference>
<proteinExistence type="predicted"/>
<keyword evidence="1" id="KW-0812">Transmembrane</keyword>
<organism evidence="3 4">
    <name type="scientific">Spiribacter pallidus</name>
    <dbReference type="NCBI Taxonomy" id="1987936"/>
    <lineage>
        <taxon>Bacteria</taxon>
        <taxon>Pseudomonadati</taxon>
        <taxon>Pseudomonadota</taxon>
        <taxon>Gammaproteobacteria</taxon>
        <taxon>Chromatiales</taxon>
        <taxon>Ectothiorhodospiraceae</taxon>
        <taxon>Spiribacter</taxon>
    </lineage>
</organism>
<protein>
    <submittedName>
        <fullName evidence="3">Glucosaminidase domain-containing protein</fullName>
    </submittedName>
</protein>
<dbReference type="PANTHER" id="PTHR40572:SF1">
    <property type="entry name" value="PROTEIN BAX"/>
    <property type="match status" value="1"/>
</dbReference>
<dbReference type="InterPro" id="IPR053195">
    <property type="entry name" value="Bax-like"/>
</dbReference>
<dbReference type="PANTHER" id="PTHR40572">
    <property type="entry name" value="PROTEIN BAX"/>
    <property type="match status" value="1"/>
</dbReference>
<dbReference type="RefSeq" id="WP_367959254.1">
    <property type="nucleotide sequence ID" value="NZ_JBAKFK010000003.1"/>
</dbReference>
<comment type="caution">
    <text evidence="3">The sequence shown here is derived from an EMBL/GenBank/DDBJ whole genome shotgun (WGS) entry which is preliminary data.</text>
</comment>
<keyword evidence="1" id="KW-0472">Membrane</keyword>
<dbReference type="InterPro" id="IPR002901">
    <property type="entry name" value="MGlyc_endo_b_GlcNAc-like_dom"/>
</dbReference>
<feature type="domain" description="Mannosyl-glycoprotein endo-beta-N-acetylglucosamidase-like" evidence="2">
    <location>
        <begin position="155"/>
        <end position="289"/>
    </location>
</feature>
<keyword evidence="1" id="KW-1133">Transmembrane helix</keyword>
<dbReference type="Gene3D" id="1.10.530.10">
    <property type="match status" value="1"/>
</dbReference>
<accession>A0ABV3TFW0</accession>
<name>A0ABV3TFW0_9GAMM</name>
<gene>
    <name evidence="3" type="ORF">V6X73_06810</name>
</gene>
<dbReference type="Pfam" id="PF01832">
    <property type="entry name" value="Glucosaminidase"/>
    <property type="match status" value="1"/>
</dbReference>
<evidence type="ECO:0000313" key="4">
    <source>
        <dbReference type="Proteomes" id="UP001556709"/>
    </source>
</evidence>
<dbReference type="EMBL" id="JBAKFM010000003">
    <property type="protein sequence ID" value="MEX0469430.1"/>
    <property type="molecule type" value="Genomic_DNA"/>
</dbReference>
<dbReference type="Proteomes" id="UP001556709">
    <property type="component" value="Unassembled WGS sequence"/>
</dbReference>
<evidence type="ECO:0000259" key="2">
    <source>
        <dbReference type="Pfam" id="PF01832"/>
    </source>
</evidence>
<sequence>MSEPAKALNQLRALIDAIPLTALVLGLALWWMGWPGIANSDGEIPPLEPVQAQSVEQLEGIFSQAGYFWPARQVPPLTLKAFPNDMGEAPSEQRKALFFRALMPLVLAENERIRRQRHQLHQALSESLPEQRRKNILNRLAQRYRVDGPPLAAETWQALERRIDTVPAALALAQAAKESGWGTSRFAREANNLFGEWTWDASQGLKPLDRPEDADHYVQVFDNLRDSVRSYLQNLNSHPAYARFRAIRARARGEGRAMTPAEMTAGLENYSQRGMAYVEEVRAMIRANRLHRLATNTTLARKSKRVALR</sequence>
<evidence type="ECO:0000313" key="3">
    <source>
        <dbReference type="EMBL" id="MEX0469430.1"/>
    </source>
</evidence>